<dbReference type="EMBL" id="QSSQ01000036">
    <property type="protein sequence ID" value="RGL97691.1"/>
    <property type="molecule type" value="Genomic_DNA"/>
</dbReference>
<dbReference type="Proteomes" id="UP000261257">
    <property type="component" value="Unassembled WGS sequence"/>
</dbReference>
<feature type="domain" description="DUF6017" evidence="2">
    <location>
        <begin position="237"/>
        <end position="342"/>
    </location>
</feature>
<evidence type="ECO:0000313" key="4">
    <source>
        <dbReference type="EMBL" id="RGL97691.1"/>
    </source>
</evidence>
<comment type="caution">
    <text evidence="4">The sequence shown here is derived from an EMBL/GenBank/DDBJ whole genome shotgun (WGS) entry which is preliminary data.</text>
</comment>
<organism evidence="4 5">
    <name type="scientific">Hungatella hathewayi</name>
    <dbReference type="NCBI Taxonomy" id="154046"/>
    <lineage>
        <taxon>Bacteria</taxon>
        <taxon>Bacillati</taxon>
        <taxon>Bacillota</taxon>
        <taxon>Clostridia</taxon>
        <taxon>Lachnospirales</taxon>
        <taxon>Lachnospiraceae</taxon>
        <taxon>Hungatella</taxon>
    </lineage>
</organism>
<dbReference type="AlphaFoldDB" id="A0A3E4TXX3"/>
<dbReference type="InterPro" id="IPR046059">
    <property type="entry name" value="DUF6017"/>
</dbReference>
<reference evidence="4 5" key="1">
    <citation type="submission" date="2018-08" db="EMBL/GenBank/DDBJ databases">
        <title>A genome reference for cultivated species of the human gut microbiota.</title>
        <authorList>
            <person name="Zou Y."/>
            <person name="Xue W."/>
            <person name="Luo G."/>
        </authorList>
    </citation>
    <scope>NUCLEOTIDE SEQUENCE [LARGE SCALE GENOMIC DNA]</scope>
    <source>
        <strain evidence="4 5">TF05-11AC</strain>
    </source>
</reference>
<evidence type="ECO:0000259" key="2">
    <source>
        <dbReference type="Pfam" id="PF19481"/>
    </source>
</evidence>
<gene>
    <name evidence="4" type="ORF">DXC39_25150</name>
    <name evidence="3" type="ORF">DXC39_26150</name>
</gene>
<feature type="region of interest" description="Disordered" evidence="1">
    <location>
        <begin position="178"/>
        <end position="222"/>
    </location>
</feature>
<sequence>MEGIRTSTGNETVDRLSRMNITGNIIPAAWYRTIRKPTGKPYLNAIVILSDIVYWYRAAEVRDEGSGQLLGYRKRFKADLLQRSYQQMADQFGITKRDATNAVVELERLGVVRRVFRTLTINGQTVPNILFLELDADVLEQITFPEECVTKQEPEAKKEENRKNFGVESGAGMVYRGYHSNRGHLPPESERGITENGDTSPWDEREGPTEMGETNTENTYRDYNTDYPIQSYQQTKGAFKRQIEYDILIQDRTDKKELDELVEIATEVLTSTAEAIRVNREERPTELVKAQYRKLNMFHIQYVLNCLQETETKARNIRAVMITALYNAVNTIGAYYGNLYQYHSAQGNKTDSGG</sequence>
<protein>
    <submittedName>
        <fullName evidence="4">DNA replication protein DnaD</fullName>
    </submittedName>
</protein>
<evidence type="ECO:0000313" key="3">
    <source>
        <dbReference type="EMBL" id="RGL96898.1"/>
    </source>
</evidence>
<dbReference type="RefSeq" id="WP_007858429.1">
    <property type="nucleotide sequence ID" value="NZ_QRQF01000011.1"/>
</dbReference>
<dbReference type="EMBL" id="QSSQ01000039">
    <property type="protein sequence ID" value="RGL96898.1"/>
    <property type="molecule type" value="Genomic_DNA"/>
</dbReference>
<evidence type="ECO:0000256" key="1">
    <source>
        <dbReference type="SAM" id="MobiDB-lite"/>
    </source>
</evidence>
<accession>A0A3E4TXX3</accession>
<proteinExistence type="predicted"/>
<dbReference type="Pfam" id="PF19481">
    <property type="entry name" value="DUF6017"/>
    <property type="match status" value="1"/>
</dbReference>
<name>A0A3E4TXX3_9FIRM</name>
<evidence type="ECO:0000313" key="5">
    <source>
        <dbReference type="Proteomes" id="UP000261257"/>
    </source>
</evidence>